<sequence>MMELTNRAIQEYNERECNVFKYKVLKIEKVNFMVIDYFDYFMTVKVRNLTLVTPIETLQIHAGKRCRDGGGKAIYCCQPKGEKLKIFCNYLLMVRSICGAARPSTIPSHRSLAFLAKAGSAVLVSIGTSIPRMVANEVEMKPNSSPQTISMIIKVVIFSFPCANIWLGRLRRSINIMSKNNSTN</sequence>
<dbReference type="PANTHER" id="PTHR31260">
    <property type="entry name" value="CYSTATIN/MONELLIN SUPERFAMILY PROTEIN"/>
    <property type="match status" value="1"/>
</dbReference>
<dbReference type="SUPFAM" id="SSF54403">
    <property type="entry name" value="Cystatin/monellin"/>
    <property type="match status" value="1"/>
</dbReference>
<reference evidence="2 3" key="1">
    <citation type="submission" date="2023-10" db="EMBL/GenBank/DDBJ databases">
        <title>Genome-Wide Identification Analysis in wild type Solanum Pinnatisectum Reveals Some Genes Defensing Phytophthora Infestans.</title>
        <authorList>
            <person name="Sun C."/>
        </authorList>
    </citation>
    <scope>NUCLEOTIDE SEQUENCE [LARGE SCALE GENOMIC DNA]</scope>
    <source>
        <strain evidence="2">LQN</strain>
        <tissue evidence="2">Leaf</tissue>
    </source>
</reference>
<name>A0AAV9MDT9_9SOLN</name>
<dbReference type="AlphaFoldDB" id="A0AAV9MDT9"/>
<dbReference type="Proteomes" id="UP001311915">
    <property type="component" value="Unassembled WGS sequence"/>
</dbReference>
<evidence type="ECO:0000256" key="1">
    <source>
        <dbReference type="SAM" id="Phobius"/>
    </source>
</evidence>
<dbReference type="InterPro" id="IPR006462">
    <property type="entry name" value="MS5"/>
</dbReference>
<feature type="transmembrane region" description="Helical" evidence="1">
    <location>
        <begin position="112"/>
        <end position="131"/>
    </location>
</feature>
<proteinExistence type="predicted"/>
<evidence type="ECO:0000313" key="2">
    <source>
        <dbReference type="EMBL" id="KAK4736006.1"/>
    </source>
</evidence>
<keyword evidence="1" id="KW-1133">Transmembrane helix</keyword>
<organism evidence="2 3">
    <name type="scientific">Solanum pinnatisectum</name>
    <name type="common">tansyleaf nightshade</name>
    <dbReference type="NCBI Taxonomy" id="50273"/>
    <lineage>
        <taxon>Eukaryota</taxon>
        <taxon>Viridiplantae</taxon>
        <taxon>Streptophyta</taxon>
        <taxon>Embryophyta</taxon>
        <taxon>Tracheophyta</taxon>
        <taxon>Spermatophyta</taxon>
        <taxon>Magnoliopsida</taxon>
        <taxon>eudicotyledons</taxon>
        <taxon>Gunneridae</taxon>
        <taxon>Pentapetalae</taxon>
        <taxon>asterids</taxon>
        <taxon>lamiids</taxon>
        <taxon>Solanales</taxon>
        <taxon>Solanaceae</taxon>
        <taxon>Solanoideae</taxon>
        <taxon>Solaneae</taxon>
        <taxon>Solanum</taxon>
    </lineage>
</organism>
<gene>
    <name evidence="2" type="ORF">R3W88_010267</name>
</gene>
<comment type="caution">
    <text evidence="2">The sequence shown here is derived from an EMBL/GenBank/DDBJ whole genome shotgun (WGS) entry which is preliminary data.</text>
</comment>
<keyword evidence="3" id="KW-1185">Reference proteome</keyword>
<evidence type="ECO:0000313" key="3">
    <source>
        <dbReference type="Proteomes" id="UP001311915"/>
    </source>
</evidence>
<dbReference type="PANTHER" id="PTHR31260:SF67">
    <property type="entry name" value="CYSTATIN DOMAIN-CONTAINING PROTEIN"/>
    <property type="match status" value="1"/>
</dbReference>
<keyword evidence="1" id="KW-0472">Membrane</keyword>
<protein>
    <submittedName>
        <fullName evidence="2">Uncharacterized protein</fullName>
    </submittedName>
</protein>
<dbReference type="InterPro" id="IPR046350">
    <property type="entry name" value="Cystatin_sf"/>
</dbReference>
<feature type="transmembrane region" description="Helical" evidence="1">
    <location>
        <begin position="151"/>
        <end position="170"/>
    </location>
</feature>
<keyword evidence="1" id="KW-0812">Transmembrane</keyword>
<accession>A0AAV9MDT9</accession>
<dbReference type="EMBL" id="JAWPEI010000002">
    <property type="protein sequence ID" value="KAK4736006.1"/>
    <property type="molecule type" value="Genomic_DNA"/>
</dbReference>